<protein>
    <recommendedName>
        <fullName evidence="4">Ig-like domain-containing protein</fullName>
    </recommendedName>
</protein>
<organism evidence="2 3">
    <name type="scientific">Streptomyces blastmyceticus</name>
    <dbReference type="NCBI Taxonomy" id="68180"/>
    <lineage>
        <taxon>Bacteria</taxon>
        <taxon>Bacillati</taxon>
        <taxon>Actinomycetota</taxon>
        <taxon>Actinomycetes</taxon>
        <taxon>Kitasatosporales</taxon>
        <taxon>Streptomycetaceae</taxon>
        <taxon>Streptomyces</taxon>
    </lineage>
</organism>
<evidence type="ECO:0000313" key="2">
    <source>
        <dbReference type="EMBL" id="GAA0380528.1"/>
    </source>
</evidence>
<dbReference type="RefSeq" id="WP_344124254.1">
    <property type="nucleotide sequence ID" value="NZ_BAAABW010000042.1"/>
</dbReference>
<comment type="caution">
    <text evidence="2">The sequence shown here is derived from an EMBL/GenBank/DDBJ whole genome shotgun (WGS) entry which is preliminary data.</text>
</comment>
<sequence length="188" mass="19489">MKRPWRLPVVVAAGALFTALALYDVSSAGAPTVITCDNTWTMNFAPALTVTPQNGVTAKVGDPTGALRKCTGDAAMTMGDFVAEGTGNNVTCTVGSYTNTPGAPQSVTWNAQDNQPTSTYTWNMSPIGDLLSAQSPLNGGITEGRYKGATWTMAIDPIRSKINLTDCNSPTGLKSISVAGTLVITPAS</sequence>
<dbReference type="EMBL" id="BAAABW010000042">
    <property type="protein sequence ID" value="GAA0380528.1"/>
    <property type="molecule type" value="Genomic_DNA"/>
</dbReference>
<accession>A0ABN0Y209</accession>
<keyword evidence="3" id="KW-1185">Reference proteome</keyword>
<proteinExistence type="predicted"/>
<feature type="chain" id="PRO_5045940004" description="Ig-like domain-containing protein" evidence="1">
    <location>
        <begin position="31"/>
        <end position="188"/>
    </location>
</feature>
<name>A0ABN0Y209_9ACTN</name>
<reference evidence="2 3" key="1">
    <citation type="journal article" date="2019" name="Int. J. Syst. Evol. Microbiol.">
        <title>The Global Catalogue of Microorganisms (GCM) 10K type strain sequencing project: providing services to taxonomists for standard genome sequencing and annotation.</title>
        <authorList>
            <consortium name="The Broad Institute Genomics Platform"/>
            <consortium name="The Broad Institute Genome Sequencing Center for Infectious Disease"/>
            <person name="Wu L."/>
            <person name="Ma J."/>
        </authorList>
    </citation>
    <scope>NUCLEOTIDE SEQUENCE [LARGE SCALE GENOMIC DNA]</scope>
    <source>
        <strain evidence="2 3">JCM 4565</strain>
    </source>
</reference>
<gene>
    <name evidence="2" type="ORF">GCM10010319_68720</name>
</gene>
<evidence type="ECO:0000313" key="3">
    <source>
        <dbReference type="Proteomes" id="UP001500063"/>
    </source>
</evidence>
<evidence type="ECO:0000256" key="1">
    <source>
        <dbReference type="SAM" id="SignalP"/>
    </source>
</evidence>
<keyword evidence="1" id="KW-0732">Signal</keyword>
<feature type="signal peptide" evidence="1">
    <location>
        <begin position="1"/>
        <end position="30"/>
    </location>
</feature>
<dbReference type="Proteomes" id="UP001500063">
    <property type="component" value="Unassembled WGS sequence"/>
</dbReference>
<evidence type="ECO:0008006" key="4">
    <source>
        <dbReference type="Google" id="ProtNLM"/>
    </source>
</evidence>